<dbReference type="Gene3D" id="3.40.50.1820">
    <property type="entry name" value="alpha/beta hydrolase"/>
    <property type="match status" value="2"/>
</dbReference>
<dbReference type="Proteomes" id="UP001162156">
    <property type="component" value="Unassembled WGS sequence"/>
</dbReference>
<feature type="domain" description="Carboxylesterase type B" evidence="7">
    <location>
        <begin position="110"/>
        <end position="344"/>
    </location>
</feature>
<feature type="domain" description="Carboxylesterase type B" evidence="7">
    <location>
        <begin position="23"/>
        <end position="108"/>
    </location>
</feature>
<evidence type="ECO:0000256" key="3">
    <source>
        <dbReference type="ARBA" id="ARBA00022801"/>
    </source>
</evidence>
<evidence type="ECO:0000313" key="9">
    <source>
        <dbReference type="Proteomes" id="UP001162156"/>
    </source>
</evidence>
<gene>
    <name evidence="8" type="ORF">NQ314_011861</name>
</gene>
<comment type="similarity">
    <text evidence="1 6">Belongs to the type-B carboxylesterase/lipase family.</text>
</comment>
<dbReference type="PROSITE" id="PS00941">
    <property type="entry name" value="CARBOXYLESTERASE_B_2"/>
    <property type="match status" value="1"/>
</dbReference>
<organism evidence="8 9">
    <name type="scientific">Rhamnusium bicolor</name>
    <dbReference type="NCBI Taxonomy" id="1586634"/>
    <lineage>
        <taxon>Eukaryota</taxon>
        <taxon>Metazoa</taxon>
        <taxon>Ecdysozoa</taxon>
        <taxon>Arthropoda</taxon>
        <taxon>Hexapoda</taxon>
        <taxon>Insecta</taxon>
        <taxon>Pterygota</taxon>
        <taxon>Neoptera</taxon>
        <taxon>Endopterygota</taxon>
        <taxon>Coleoptera</taxon>
        <taxon>Polyphaga</taxon>
        <taxon>Cucujiformia</taxon>
        <taxon>Chrysomeloidea</taxon>
        <taxon>Cerambycidae</taxon>
        <taxon>Lepturinae</taxon>
        <taxon>Rhagiini</taxon>
        <taxon>Rhamnusium</taxon>
    </lineage>
</organism>
<dbReference type="EC" id="3.1.1.-" evidence="6"/>
<keyword evidence="6" id="KW-0732">Signal</keyword>
<dbReference type="InterPro" id="IPR029058">
    <property type="entry name" value="AB_hydrolase_fold"/>
</dbReference>
<feature type="signal peptide" evidence="6">
    <location>
        <begin position="1"/>
        <end position="20"/>
    </location>
</feature>
<dbReference type="GO" id="GO:0052689">
    <property type="term" value="F:carboxylic ester hydrolase activity"/>
    <property type="evidence" value="ECO:0007669"/>
    <property type="project" value="UniProtKB-KW"/>
</dbReference>
<keyword evidence="5" id="KW-0325">Glycoprotein</keyword>
<dbReference type="InterPro" id="IPR002018">
    <property type="entry name" value="CarbesteraseB"/>
</dbReference>
<reference evidence="8" key="1">
    <citation type="journal article" date="2023" name="Insect Mol. Biol.">
        <title>Genome sequencing provides insights into the evolution of gene families encoding plant cell wall-degrading enzymes in longhorned beetles.</title>
        <authorList>
            <person name="Shin N.R."/>
            <person name="Okamura Y."/>
            <person name="Kirsch R."/>
            <person name="Pauchet Y."/>
        </authorList>
    </citation>
    <scope>NUCLEOTIDE SEQUENCE</scope>
    <source>
        <strain evidence="8">RBIC_L_NR</strain>
    </source>
</reference>
<dbReference type="PANTHER" id="PTHR43142">
    <property type="entry name" value="CARBOXYLIC ESTER HYDROLASE"/>
    <property type="match status" value="1"/>
</dbReference>
<comment type="caution">
    <text evidence="8">The sequence shown here is derived from an EMBL/GenBank/DDBJ whole genome shotgun (WGS) entry which is preliminary data.</text>
</comment>
<evidence type="ECO:0000256" key="4">
    <source>
        <dbReference type="ARBA" id="ARBA00023157"/>
    </source>
</evidence>
<dbReference type="SUPFAM" id="SSF53474">
    <property type="entry name" value="alpha/beta-Hydrolases"/>
    <property type="match status" value="1"/>
</dbReference>
<accession>A0AAV8XEW5</accession>
<protein>
    <recommendedName>
        <fullName evidence="6">Carboxylic ester hydrolase</fullName>
        <ecNumber evidence="6">3.1.1.-</ecNumber>
    </recommendedName>
</protein>
<dbReference type="EMBL" id="JANEYF010003318">
    <property type="protein sequence ID" value="KAJ8937472.1"/>
    <property type="molecule type" value="Genomic_DNA"/>
</dbReference>
<dbReference type="PROSITE" id="PS00122">
    <property type="entry name" value="CARBOXYLESTERASE_B_1"/>
    <property type="match status" value="1"/>
</dbReference>
<evidence type="ECO:0000256" key="6">
    <source>
        <dbReference type="RuleBase" id="RU361235"/>
    </source>
</evidence>
<evidence type="ECO:0000256" key="2">
    <source>
        <dbReference type="ARBA" id="ARBA00022487"/>
    </source>
</evidence>
<dbReference type="PANTHER" id="PTHR43142:SF1">
    <property type="entry name" value="CARBOXYLIC ESTER HYDROLASE"/>
    <property type="match status" value="1"/>
</dbReference>
<dbReference type="Pfam" id="PF00135">
    <property type="entry name" value="COesterase"/>
    <property type="match status" value="3"/>
</dbReference>
<sequence>MVLRNIQVLLLVLCSGYLSAEEVTIQISDGQIKGQTGTTNAGVGYSSFLGIRFGEPPINELRFQAPQPVKPWDGVYDATSQKNPCYQVQNEYPNESEDCLFINVVTPVRFITTGDDMIPGNAGLKDQLLALQWVNKNIQYFGGDPTKVTLFGESAGAASVGYHILSPKSKGLFRAAILESGSPLSAWAFQRDQKQLTLQTAGFIDPSFNSNPNVESHYLHQFLLNQTAETIKAASYQMSRQDRPEYIELQQGFFYAPIVEHDHAGAFIAQNMYETLASGDFNNVPLIAGINSGEGLILKGDENYFRIIAQTFDRDPTLLVPLGMHINDAATKSQAGQEIKALYSPRGTFAEDVTRLLEGFSDTVTHSEELSYIFSHHYNPPLSSFPESDVNVLRRFTKLFTNFAKTLNPTPESDPILENISWPKVNSVYFPYLEIGSYSRIQLHPREDYYSTWDTIYDKFGVKPYDTY</sequence>
<evidence type="ECO:0000313" key="8">
    <source>
        <dbReference type="EMBL" id="KAJ8937472.1"/>
    </source>
</evidence>
<feature type="domain" description="Carboxylesterase type B" evidence="7">
    <location>
        <begin position="363"/>
        <end position="453"/>
    </location>
</feature>
<keyword evidence="3 6" id="KW-0378">Hydrolase</keyword>
<dbReference type="InterPro" id="IPR019826">
    <property type="entry name" value="Carboxylesterase_B_AS"/>
</dbReference>
<keyword evidence="2" id="KW-0719">Serine esterase</keyword>
<evidence type="ECO:0000259" key="7">
    <source>
        <dbReference type="Pfam" id="PF00135"/>
    </source>
</evidence>
<keyword evidence="4" id="KW-1015">Disulfide bond</keyword>
<dbReference type="InterPro" id="IPR019819">
    <property type="entry name" value="Carboxylesterase_B_CS"/>
</dbReference>
<dbReference type="AlphaFoldDB" id="A0AAV8XEW5"/>
<evidence type="ECO:0000256" key="1">
    <source>
        <dbReference type="ARBA" id="ARBA00005964"/>
    </source>
</evidence>
<proteinExistence type="inferred from homology"/>
<keyword evidence="9" id="KW-1185">Reference proteome</keyword>
<feature type="chain" id="PRO_5043100040" description="Carboxylic ester hydrolase" evidence="6">
    <location>
        <begin position="21"/>
        <end position="468"/>
    </location>
</feature>
<name>A0AAV8XEW5_9CUCU</name>
<evidence type="ECO:0000256" key="5">
    <source>
        <dbReference type="ARBA" id="ARBA00023180"/>
    </source>
</evidence>